<dbReference type="Pfam" id="PF13343">
    <property type="entry name" value="SBP_bac_6"/>
    <property type="match status" value="1"/>
</dbReference>
<dbReference type="GO" id="GO:0046872">
    <property type="term" value="F:metal ion binding"/>
    <property type="evidence" value="ECO:0007669"/>
    <property type="project" value="UniProtKB-KW"/>
</dbReference>
<dbReference type="STRING" id="1461694.ATO9_15175"/>
<dbReference type="EMBL" id="AQQX01000006">
    <property type="protein sequence ID" value="KGM47937.1"/>
    <property type="molecule type" value="Genomic_DNA"/>
</dbReference>
<dbReference type="Proteomes" id="UP000030004">
    <property type="component" value="Unassembled WGS sequence"/>
</dbReference>
<sequence>MTIRPTAFASGLALMIAAPAFAQEVNLYSYRQPELMAPLTDAFTEETGIKVNVAHLDKGMVERLTAEGDRSPADLVFTVDISRLAAVVEAGLTQPVQSETLEANVPAAYHDPEGHWWGLTTRARIIYASKDRVAEGDVTTYEDLADPKWEGRICTRSGTHAYNVALVAAYLHHHGEEATLEWLEGVKSNLARKPQGNDRAQVKAIWSGECDISIGNTYYMGKMLEDEEQKEWADSVRIVFPTFENGGAHVNISGVAMTKSAPNKENALKMMEFLTSPKAQEIYAEANYEYPIAPGSEPAELVASWGEFEADDVNLMDLAELRPQALQLIQQVDFDG</sequence>
<feature type="binding site" evidence="3">
    <location>
        <position position="219"/>
    </location>
    <ligand>
        <name>Fe cation</name>
        <dbReference type="ChEBI" id="CHEBI:24875"/>
    </ligand>
</feature>
<dbReference type="SUPFAM" id="SSF53850">
    <property type="entry name" value="Periplasmic binding protein-like II"/>
    <property type="match status" value="1"/>
</dbReference>
<dbReference type="PANTHER" id="PTHR30006">
    <property type="entry name" value="THIAMINE-BINDING PERIPLASMIC PROTEIN-RELATED"/>
    <property type="match status" value="1"/>
</dbReference>
<feature type="chain" id="PRO_5001961511" evidence="4">
    <location>
        <begin position="23"/>
        <end position="336"/>
    </location>
</feature>
<evidence type="ECO:0000256" key="3">
    <source>
        <dbReference type="PIRSR" id="PIRSR002825-1"/>
    </source>
</evidence>
<dbReference type="AlphaFoldDB" id="A0A0A0EFH6"/>
<evidence type="ECO:0000256" key="4">
    <source>
        <dbReference type="SAM" id="SignalP"/>
    </source>
</evidence>
<gene>
    <name evidence="5" type="ORF">ATO9_15175</name>
</gene>
<protein>
    <submittedName>
        <fullName evidence="5">Iron ABC transporter substrate-binding protein</fullName>
    </submittedName>
</protein>
<evidence type="ECO:0000313" key="6">
    <source>
        <dbReference type="Proteomes" id="UP000030004"/>
    </source>
</evidence>
<comment type="similarity">
    <text evidence="1">Belongs to the bacterial solute-binding protein 1 family.</text>
</comment>
<keyword evidence="2 4" id="KW-0732">Signal</keyword>
<dbReference type="OrthoDB" id="9769567at2"/>
<keyword evidence="3" id="KW-0479">Metal-binding</keyword>
<dbReference type="PANTHER" id="PTHR30006:SF15">
    <property type="entry name" value="IRON-UTILIZATION PERIPLASMIC PROTEIN"/>
    <property type="match status" value="1"/>
</dbReference>
<dbReference type="RefSeq" id="WP_043750804.1">
    <property type="nucleotide sequence ID" value="NZ_AQQX01000006.1"/>
</dbReference>
<evidence type="ECO:0000256" key="2">
    <source>
        <dbReference type="ARBA" id="ARBA00022729"/>
    </source>
</evidence>
<name>A0A0A0EFH6_9RHOB</name>
<evidence type="ECO:0000313" key="5">
    <source>
        <dbReference type="EMBL" id="KGM47937.1"/>
    </source>
</evidence>
<dbReference type="InterPro" id="IPR026045">
    <property type="entry name" value="Ferric-bd"/>
</dbReference>
<keyword evidence="3" id="KW-0408">Iron</keyword>
<feature type="signal peptide" evidence="4">
    <location>
        <begin position="1"/>
        <end position="22"/>
    </location>
</feature>
<dbReference type="eggNOG" id="COG1840">
    <property type="taxonomic scope" value="Bacteria"/>
</dbReference>
<dbReference type="GO" id="GO:0030288">
    <property type="term" value="C:outer membrane-bounded periplasmic space"/>
    <property type="evidence" value="ECO:0007669"/>
    <property type="project" value="TreeGrafter"/>
</dbReference>
<keyword evidence="6" id="KW-1185">Reference proteome</keyword>
<evidence type="ECO:0000256" key="1">
    <source>
        <dbReference type="ARBA" id="ARBA00008520"/>
    </source>
</evidence>
<dbReference type="CDD" id="cd13542">
    <property type="entry name" value="PBP2_FutA1_ilke"/>
    <property type="match status" value="1"/>
</dbReference>
<organism evidence="5 6">
    <name type="scientific">Pseudooceanicola atlanticus</name>
    <dbReference type="NCBI Taxonomy" id="1461694"/>
    <lineage>
        <taxon>Bacteria</taxon>
        <taxon>Pseudomonadati</taxon>
        <taxon>Pseudomonadota</taxon>
        <taxon>Alphaproteobacteria</taxon>
        <taxon>Rhodobacterales</taxon>
        <taxon>Paracoccaceae</taxon>
        <taxon>Pseudooceanicola</taxon>
    </lineage>
</organism>
<reference evidence="5 6" key="1">
    <citation type="journal article" date="2015" name="Antonie Van Leeuwenhoek">
        <title>Pseudooceanicola atlanticus gen. nov. sp. nov., isolated from surface seawater of the Atlantic Ocean and reclassification of Oceanicola batsensis, Oceanicola marinus, Oceanicola nitratireducens, Oceanicola nanhaiensis, Oceanicola antarcticus and Oceanicola flagellatus, as Pseudooceanicola batsensis comb. nov., Pseudooceanicola marinus comb. nov., Pseudooceanicola nitratireducens comb. nov., Pseudooceanicola nanhaiensis comb. nov., Pseudooceanicola antarcticus comb. nov., and Pseudooceanicola flagellatus comb. nov.</title>
        <authorList>
            <person name="Lai Q."/>
            <person name="Li G."/>
            <person name="Liu X."/>
            <person name="Du Y."/>
            <person name="Sun F."/>
            <person name="Shao Z."/>
        </authorList>
    </citation>
    <scope>NUCLEOTIDE SEQUENCE [LARGE SCALE GENOMIC DNA]</scope>
    <source>
        <strain evidence="5 6">22II-s11g</strain>
    </source>
</reference>
<accession>A0A0A0EFH6</accession>
<proteinExistence type="inferred from homology"/>
<dbReference type="PIRSF" id="PIRSF002825">
    <property type="entry name" value="CfbpA"/>
    <property type="match status" value="1"/>
</dbReference>
<feature type="binding site" evidence="3">
    <location>
        <position position="218"/>
    </location>
    <ligand>
        <name>Fe cation</name>
        <dbReference type="ChEBI" id="CHEBI:24875"/>
    </ligand>
</feature>
<dbReference type="Gene3D" id="3.40.190.10">
    <property type="entry name" value="Periplasmic binding protein-like II"/>
    <property type="match status" value="2"/>
</dbReference>
<comment type="caution">
    <text evidence="5">The sequence shown here is derived from an EMBL/GenBank/DDBJ whole genome shotgun (WGS) entry which is preliminary data.</text>
</comment>